<evidence type="ECO:0000313" key="7">
    <source>
        <dbReference type="EMBL" id="MDT9599198.1"/>
    </source>
</evidence>
<gene>
    <name evidence="7" type="ORF">RQX22_09575</name>
</gene>
<protein>
    <submittedName>
        <fullName evidence="7">Sigma-70 family RNA polymerase sigma factor</fullName>
    </submittedName>
</protein>
<dbReference type="PANTHER" id="PTHR43133:SF63">
    <property type="entry name" value="RNA POLYMERASE SIGMA FACTOR FECI-RELATED"/>
    <property type="match status" value="1"/>
</dbReference>
<dbReference type="Pfam" id="PF08281">
    <property type="entry name" value="Sigma70_r4_2"/>
    <property type="match status" value="1"/>
</dbReference>
<keyword evidence="4" id="KW-0804">Transcription</keyword>
<keyword evidence="3" id="KW-0731">Sigma factor</keyword>
<evidence type="ECO:0000256" key="3">
    <source>
        <dbReference type="ARBA" id="ARBA00023082"/>
    </source>
</evidence>
<accession>A0ABU3Q712</accession>
<dbReference type="EMBL" id="JAVUPU010000004">
    <property type="protein sequence ID" value="MDT9599198.1"/>
    <property type="molecule type" value="Genomic_DNA"/>
</dbReference>
<dbReference type="InterPro" id="IPR013325">
    <property type="entry name" value="RNA_pol_sigma_r2"/>
</dbReference>
<dbReference type="Pfam" id="PF04542">
    <property type="entry name" value="Sigma70_r2"/>
    <property type="match status" value="1"/>
</dbReference>
<dbReference type="SUPFAM" id="SSF88946">
    <property type="entry name" value="Sigma2 domain of RNA polymerase sigma factors"/>
    <property type="match status" value="1"/>
</dbReference>
<reference evidence="7 8" key="1">
    <citation type="submission" date="2023-05" db="EMBL/GenBank/DDBJ databases">
        <authorList>
            <person name="Guo Y."/>
        </authorList>
    </citation>
    <scope>NUCLEOTIDE SEQUENCE [LARGE SCALE GENOMIC DNA]</scope>
    <source>
        <strain evidence="7 8">GR2756</strain>
    </source>
</reference>
<dbReference type="InterPro" id="IPR013249">
    <property type="entry name" value="RNA_pol_sigma70_r4_t2"/>
</dbReference>
<proteinExistence type="inferred from homology"/>
<evidence type="ECO:0000313" key="8">
    <source>
        <dbReference type="Proteomes" id="UP001259572"/>
    </source>
</evidence>
<name>A0ABU3Q712_9SPHN</name>
<evidence type="ECO:0000256" key="2">
    <source>
        <dbReference type="ARBA" id="ARBA00023015"/>
    </source>
</evidence>
<comment type="caution">
    <text evidence="7">The sequence shown here is derived from an EMBL/GenBank/DDBJ whole genome shotgun (WGS) entry which is preliminary data.</text>
</comment>
<dbReference type="InterPro" id="IPR036388">
    <property type="entry name" value="WH-like_DNA-bd_sf"/>
</dbReference>
<dbReference type="SUPFAM" id="SSF88659">
    <property type="entry name" value="Sigma3 and sigma4 domains of RNA polymerase sigma factors"/>
    <property type="match status" value="1"/>
</dbReference>
<keyword evidence="2" id="KW-0805">Transcription regulation</keyword>
<evidence type="ECO:0000256" key="1">
    <source>
        <dbReference type="ARBA" id="ARBA00010641"/>
    </source>
</evidence>
<evidence type="ECO:0000256" key="4">
    <source>
        <dbReference type="ARBA" id="ARBA00023163"/>
    </source>
</evidence>
<dbReference type="PANTHER" id="PTHR43133">
    <property type="entry name" value="RNA POLYMERASE ECF-TYPE SIGMA FACTO"/>
    <property type="match status" value="1"/>
</dbReference>
<dbReference type="InterPro" id="IPR007627">
    <property type="entry name" value="RNA_pol_sigma70_r2"/>
</dbReference>
<keyword evidence="8" id="KW-1185">Reference proteome</keyword>
<comment type="similarity">
    <text evidence="1">Belongs to the sigma-70 factor family. ECF subfamily.</text>
</comment>
<dbReference type="InterPro" id="IPR039425">
    <property type="entry name" value="RNA_pol_sigma-70-like"/>
</dbReference>
<dbReference type="Proteomes" id="UP001259572">
    <property type="component" value="Unassembled WGS sequence"/>
</dbReference>
<feature type="domain" description="RNA polymerase sigma factor 70 region 4 type 2" evidence="6">
    <location>
        <begin position="127"/>
        <end position="175"/>
    </location>
</feature>
<dbReference type="NCBIfam" id="TIGR02937">
    <property type="entry name" value="sigma70-ECF"/>
    <property type="match status" value="1"/>
</dbReference>
<dbReference type="RefSeq" id="WP_315725904.1">
    <property type="nucleotide sequence ID" value="NZ_JAVUPU010000004.1"/>
</dbReference>
<dbReference type="InterPro" id="IPR014284">
    <property type="entry name" value="RNA_pol_sigma-70_dom"/>
</dbReference>
<dbReference type="InterPro" id="IPR013324">
    <property type="entry name" value="RNA_pol_sigma_r3/r4-like"/>
</dbReference>
<evidence type="ECO:0000259" key="5">
    <source>
        <dbReference type="Pfam" id="PF04542"/>
    </source>
</evidence>
<dbReference type="Gene3D" id="1.10.10.10">
    <property type="entry name" value="Winged helix-like DNA-binding domain superfamily/Winged helix DNA-binding domain"/>
    <property type="match status" value="1"/>
</dbReference>
<dbReference type="Gene3D" id="1.10.1740.10">
    <property type="match status" value="1"/>
</dbReference>
<feature type="domain" description="RNA polymerase sigma-70 region 2" evidence="5">
    <location>
        <begin position="28"/>
        <end position="92"/>
    </location>
</feature>
<evidence type="ECO:0000259" key="6">
    <source>
        <dbReference type="Pfam" id="PF08281"/>
    </source>
</evidence>
<sequence>MAQPPQSDHAEPGEAGAGLPAFLEGVARRYRSALNAYFRRRMGNQRQDSEDLTQEVFVRLARRGQPADIRNIEPYLFQAAAGVLTDYSRRRAVRHESGSLPYSDDDHAPADFSPERVLLGKEQAARALAAIEALPERARHAVLMFRFEGLKQAEIARRMGITLSAVEKHIRLGMIRISEALKDEE</sequence>
<organism evidence="7 8">
    <name type="scientific">Sphingosinicella rhizophila</name>
    <dbReference type="NCBI Taxonomy" id="3050082"/>
    <lineage>
        <taxon>Bacteria</taxon>
        <taxon>Pseudomonadati</taxon>
        <taxon>Pseudomonadota</taxon>
        <taxon>Alphaproteobacteria</taxon>
        <taxon>Sphingomonadales</taxon>
        <taxon>Sphingosinicellaceae</taxon>
        <taxon>Sphingosinicella</taxon>
    </lineage>
</organism>